<feature type="region of interest" description="Disordered" evidence="1">
    <location>
        <begin position="1"/>
        <end position="37"/>
    </location>
</feature>
<comment type="caution">
    <text evidence="3">The sequence shown here is derived from an EMBL/GenBank/DDBJ whole genome shotgun (WGS) entry which is preliminary data.</text>
</comment>
<evidence type="ECO:0000313" key="5">
    <source>
        <dbReference type="Proteomes" id="UP000249757"/>
    </source>
</evidence>
<name>A0A5M9L840_9PLEO</name>
<dbReference type="Proteomes" id="UP000245464">
    <property type="component" value="Chromosome 3"/>
</dbReference>
<evidence type="ECO:0000313" key="4">
    <source>
        <dbReference type="Proteomes" id="UP000245464"/>
    </source>
</evidence>
<accession>A0A5M9L840</accession>
<evidence type="ECO:0000313" key="3">
    <source>
        <dbReference type="EMBL" id="KAI1516419.1"/>
    </source>
</evidence>
<reference evidence="2 4" key="1">
    <citation type="journal article" date="2018" name="BMC Genomics">
        <title>Comparative genomics of the wheat fungal pathogen Pyrenophora tritici-repentis reveals chromosomal variations and genome plasticity.</title>
        <authorList>
            <person name="Moolhuijzen P."/>
            <person name="See P.T."/>
            <person name="Hane J.K."/>
            <person name="Shi G."/>
            <person name="Liu Z."/>
            <person name="Oliver R.P."/>
            <person name="Moffat C.S."/>
        </authorList>
    </citation>
    <scope>NUCLEOTIDE SEQUENCE [LARGE SCALE GENOMIC DNA]</scope>
    <source>
        <strain evidence="2">M4</strain>
    </source>
</reference>
<evidence type="ECO:0000256" key="1">
    <source>
        <dbReference type="SAM" id="MobiDB-lite"/>
    </source>
</evidence>
<organism evidence="3 5">
    <name type="scientific">Pyrenophora tritici-repentis</name>
    <dbReference type="NCBI Taxonomy" id="45151"/>
    <lineage>
        <taxon>Eukaryota</taxon>
        <taxon>Fungi</taxon>
        <taxon>Dikarya</taxon>
        <taxon>Ascomycota</taxon>
        <taxon>Pezizomycotina</taxon>
        <taxon>Dothideomycetes</taxon>
        <taxon>Pleosporomycetidae</taxon>
        <taxon>Pleosporales</taxon>
        <taxon>Pleosporineae</taxon>
        <taxon>Pleosporaceae</taxon>
        <taxon>Pyrenophora</taxon>
    </lineage>
</organism>
<sequence length="37" mass="3870">MTVPSTRNVLDEPSPRPVTRPNAQVVGAPLGLPAMSL</sequence>
<dbReference type="EMBL" id="NRDI02000005">
    <property type="protein sequence ID" value="KAI1516419.1"/>
    <property type="molecule type" value="Genomic_DNA"/>
</dbReference>
<reference evidence="3" key="2">
    <citation type="submission" date="2021-05" db="EMBL/GenBank/DDBJ databases">
        <authorList>
            <person name="Moolhuijzen P.M."/>
            <person name="Moffat C.S."/>
        </authorList>
    </citation>
    <scope>NUCLEOTIDE SEQUENCE</scope>
    <source>
        <strain evidence="3">86-124</strain>
    </source>
</reference>
<keyword evidence="5" id="KW-1185">Reference proteome</keyword>
<dbReference type="AlphaFoldDB" id="A0A5M9L840"/>
<reference evidence="5" key="4">
    <citation type="journal article" date="2022" name="Microb. Genom.">
        <title>A global pangenome for the wheat fungal pathogen Pyrenophora tritici-repentis and prediction of effector protein structural homology.</title>
        <authorList>
            <person name="Moolhuijzen P.M."/>
            <person name="See P.T."/>
            <person name="Shi G."/>
            <person name="Powell H.R."/>
            <person name="Cockram J."/>
            <person name="Jorgensen L.N."/>
            <person name="Benslimane H."/>
            <person name="Strelkov S.E."/>
            <person name="Turner J."/>
            <person name="Liu Z."/>
            <person name="Moffat C.S."/>
        </authorList>
    </citation>
    <scope>NUCLEOTIDE SEQUENCE [LARGE SCALE GENOMIC DNA]</scope>
</reference>
<evidence type="ECO:0000313" key="2">
    <source>
        <dbReference type="EMBL" id="KAF7573242.1"/>
    </source>
</evidence>
<proteinExistence type="predicted"/>
<reference evidence="3" key="3">
    <citation type="journal article" date="2022" name="bioRxiv">
        <title>A global pangenome for the wheat fungal pathogen Pyrenophora tritici-repentis and prediction of effector protein structural homology.</title>
        <authorList>
            <person name="Moolhuijzen P."/>
            <person name="See P.T."/>
            <person name="Shi G."/>
            <person name="Powell H.R."/>
            <person name="Cockram J."/>
            <person name="Jorgensen L.N."/>
            <person name="Benslimane H."/>
            <person name="Strelkov S.E."/>
            <person name="Turner J."/>
            <person name="Liu Z."/>
            <person name="Moffat C.S."/>
        </authorList>
    </citation>
    <scope>NUCLEOTIDE SEQUENCE</scope>
    <source>
        <strain evidence="3">86-124</strain>
    </source>
</reference>
<gene>
    <name evidence="3" type="ORF">Ptr86124_004956</name>
    <name evidence="2" type="ORF">PtrM4_081470</name>
</gene>
<dbReference type="Proteomes" id="UP000249757">
    <property type="component" value="Unassembled WGS sequence"/>
</dbReference>
<dbReference type="EMBL" id="NQIK02000003">
    <property type="protein sequence ID" value="KAF7573242.1"/>
    <property type="molecule type" value="Genomic_DNA"/>
</dbReference>
<protein>
    <submittedName>
        <fullName evidence="3">Uncharacterized protein</fullName>
    </submittedName>
</protein>